<evidence type="ECO:0000256" key="1">
    <source>
        <dbReference type="SAM" id="MobiDB-lite"/>
    </source>
</evidence>
<gene>
    <name evidence="2" type="ORF">B0T14DRAFT_517419</name>
</gene>
<keyword evidence="3" id="KW-1185">Reference proteome</keyword>
<dbReference type="Proteomes" id="UP001175000">
    <property type="component" value="Unassembled WGS sequence"/>
</dbReference>
<name>A0AA40C3I1_9PEZI</name>
<dbReference type="AlphaFoldDB" id="A0AA40C3I1"/>
<proteinExistence type="predicted"/>
<feature type="compositionally biased region" description="Low complexity" evidence="1">
    <location>
        <begin position="63"/>
        <end position="78"/>
    </location>
</feature>
<feature type="region of interest" description="Disordered" evidence="1">
    <location>
        <begin position="63"/>
        <end position="107"/>
    </location>
</feature>
<protein>
    <submittedName>
        <fullName evidence="2">Uncharacterized protein</fullName>
    </submittedName>
</protein>
<feature type="compositionally biased region" description="Low complexity" evidence="1">
    <location>
        <begin position="88"/>
        <end position="107"/>
    </location>
</feature>
<evidence type="ECO:0000313" key="2">
    <source>
        <dbReference type="EMBL" id="KAK0624021.1"/>
    </source>
</evidence>
<reference evidence="2" key="1">
    <citation type="submission" date="2023-06" db="EMBL/GenBank/DDBJ databases">
        <title>Genome-scale phylogeny and comparative genomics of the fungal order Sordariales.</title>
        <authorList>
            <consortium name="Lawrence Berkeley National Laboratory"/>
            <person name="Hensen N."/>
            <person name="Bonometti L."/>
            <person name="Westerberg I."/>
            <person name="Brannstrom I.O."/>
            <person name="Guillou S."/>
            <person name="Cros-Aarteil S."/>
            <person name="Calhoun S."/>
            <person name="Haridas S."/>
            <person name="Kuo A."/>
            <person name="Mondo S."/>
            <person name="Pangilinan J."/>
            <person name="Riley R."/>
            <person name="Labutti K."/>
            <person name="Andreopoulos B."/>
            <person name="Lipzen A."/>
            <person name="Chen C."/>
            <person name="Yanf M."/>
            <person name="Daum C."/>
            <person name="Ng V."/>
            <person name="Clum A."/>
            <person name="Steindorff A."/>
            <person name="Ohm R."/>
            <person name="Martin F."/>
            <person name="Silar P."/>
            <person name="Natvig D."/>
            <person name="Lalanne C."/>
            <person name="Gautier V."/>
            <person name="Ament-Velasquez S.L."/>
            <person name="Kruys A."/>
            <person name="Hutchinson M.I."/>
            <person name="Powell A.J."/>
            <person name="Barry K."/>
            <person name="Miller A.N."/>
            <person name="Grigoriev I.V."/>
            <person name="Debuchy R."/>
            <person name="Gladieux P."/>
            <person name="Thoren M.H."/>
            <person name="Johannesson H."/>
        </authorList>
    </citation>
    <scope>NUCLEOTIDE SEQUENCE</scope>
    <source>
        <strain evidence="2">CBS 606.72</strain>
    </source>
</reference>
<comment type="caution">
    <text evidence="2">The sequence shown here is derived from an EMBL/GenBank/DDBJ whole genome shotgun (WGS) entry which is preliminary data.</text>
</comment>
<dbReference type="EMBL" id="JAULSU010000003">
    <property type="protein sequence ID" value="KAK0624021.1"/>
    <property type="molecule type" value="Genomic_DNA"/>
</dbReference>
<sequence length="131" mass="13937">MPLLAITDLNLTLSALGGWVTLSGLFSYVLKEEYYLSDSCQHPFFPLPSSHKAVWLTFRSIQSSPSSPVSSRPTSPSSSPLPSPLPLPSSQQPSPSPASSSASNSSSQVCTSRAATYSWNGSRSLFSWVPG</sequence>
<accession>A0AA40C3I1</accession>
<evidence type="ECO:0000313" key="3">
    <source>
        <dbReference type="Proteomes" id="UP001175000"/>
    </source>
</evidence>
<organism evidence="2 3">
    <name type="scientific">Immersiella caudata</name>
    <dbReference type="NCBI Taxonomy" id="314043"/>
    <lineage>
        <taxon>Eukaryota</taxon>
        <taxon>Fungi</taxon>
        <taxon>Dikarya</taxon>
        <taxon>Ascomycota</taxon>
        <taxon>Pezizomycotina</taxon>
        <taxon>Sordariomycetes</taxon>
        <taxon>Sordariomycetidae</taxon>
        <taxon>Sordariales</taxon>
        <taxon>Lasiosphaeriaceae</taxon>
        <taxon>Immersiella</taxon>
    </lineage>
</organism>